<dbReference type="InterPro" id="IPR036736">
    <property type="entry name" value="ACP-like_sf"/>
</dbReference>
<dbReference type="InterPro" id="IPR001242">
    <property type="entry name" value="Condensation_dom"/>
</dbReference>
<dbReference type="InterPro" id="IPR029058">
    <property type="entry name" value="AB_hydrolase_fold"/>
</dbReference>
<feature type="domain" description="Carrier" evidence="6">
    <location>
        <begin position="950"/>
        <end position="1025"/>
    </location>
</feature>
<dbReference type="Pfam" id="PF00501">
    <property type="entry name" value="AMP-binding"/>
    <property type="match status" value="5"/>
</dbReference>
<feature type="domain" description="Carrier" evidence="6">
    <location>
        <begin position="2407"/>
        <end position="2482"/>
    </location>
</feature>
<dbReference type="GO" id="GO:0009403">
    <property type="term" value="P:toxin biosynthetic process"/>
    <property type="evidence" value="ECO:0007669"/>
    <property type="project" value="UniProtKB-ARBA"/>
</dbReference>
<dbReference type="PANTHER" id="PTHR45527:SF1">
    <property type="entry name" value="FATTY ACID SYNTHASE"/>
    <property type="match status" value="1"/>
</dbReference>
<dbReference type="CDD" id="cd19543">
    <property type="entry name" value="DCL_NRPS"/>
    <property type="match status" value="1"/>
</dbReference>
<evidence type="ECO:0000313" key="8">
    <source>
        <dbReference type="Proteomes" id="UP000611640"/>
    </source>
</evidence>
<dbReference type="InterPro" id="IPR020845">
    <property type="entry name" value="AMP-binding_CS"/>
</dbReference>
<dbReference type="SUPFAM" id="SSF53335">
    <property type="entry name" value="S-adenosyl-L-methionine-dependent methyltransferases"/>
    <property type="match status" value="2"/>
</dbReference>
<dbReference type="InterPro" id="IPR045851">
    <property type="entry name" value="AMP-bd_C_sf"/>
</dbReference>
<dbReference type="SUPFAM" id="SSF47336">
    <property type="entry name" value="ACP-like"/>
    <property type="match status" value="5"/>
</dbReference>
<dbReference type="Gene3D" id="3.30.559.30">
    <property type="entry name" value="Nonribosomal peptide synthetase, condensation domain"/>
    <property type="match status" value="5"/>
</dbReference>
<evidence type="ECO:0000256" key="2">
    <source>
        <dbReference type="ARBA" id="ARBA00022450"/>
    </source>
</evidence>
<organism evidence="7 8">
    <name type="scientific">Actinocatenispora thailandica</name>
    <dbReference type="NCBI Taxonomy" id="227318"/>
    <lineage>
        <taxon>Bacteria</taxon>
        <taxon>Bacillati</taxon>
        <taxon>Actinomycetota</taxon>
        <taxon>Actinomycetes</taxon>
        <taxon>Micromonosporales</taxon>
        <taxon>Micromonosporaceae</taxon>
        <taxon>Actinocatenispora</taxon>
    </lineage>
</organism>
<sequence>MTTSRAADILPLAPLQRGLLFHAVYDLQSAATTGLYVVQQDLELTGPLRPDRLRGAVEALLRRHRHLTAAFYPDLTDQPVQVVPEAVRLPWREVDLSERPDREAALAELVEADQRTPFDPHTAPLVRFTLVRLAADRYRFLFTHHHILLDGRSVALFLTELLALYDGADPLPAVPSYRDFLAWQLRQDRVAAQAAWRERLAGLDQPTRLVAADLRDVAARPESVTRSLPASLGPALRDRARELGVTVNTVVQAAWAVLLARLSGHDDVVFGLTADLRPPELVGSDRMVGLIINTVPVRVRMHAAESLGALMARVRREQASVAGHRHLDLVDLQRAAGLGELFDTLVVFDNAPALPASAGGLRVRDLSRGDWAHYPLTLMVGDGTDLRLSYRAELFTAAEAKRLTERLVRVLRAVADDPDRPVGRVRLLDDEEYRRAVAGPRRVDPEAAGESLATLFERSARRTPDACAVTFRDHRLTYAELDARADRLAAALAAHGCGRDDRVGLVLPRSAETVVGMLGVLKAGAAYVPVDPEHPAERIRFLLSDTGSRAVVTTAAYAGRVAAAYDGPVVVLDRDAAAAPVPRPAQPSPADAAYVIHTSGSTGTPKGVVVTHGNVVRLLDVTADRFGFGAGDVWTLFHSYAFDFSVWEVFGALASGGRLVVVDAPVTRSPAELLGLLAAESVTVWNVTPSVFARVVDAAREAPGLPPALRWVIFGGEALDPARVAEWRALAGDGGPELVNMYGITETTVHTTVADGADGPIGRPLADLAAFVLDEHLRPTPDGVAGELYVAGPGVTRGYLGRPALTAARFVACPWLPGARMYRTGDVVRRAADGELTYLGRSDDQVKVRGFRIEPGEVVAALAGDRSVGRAVAVVRRDRADDARLVGYVTPADADAPPDPARLRAELARLLPAHLVPAAVVVLDVMPLTDNGKVDRRALPAPEFGAADEAPRGPREEILAGVFAEVLGVPAVGARDSFFDLGGHSLLATRLVSRVRSVLGVEVPVRLVFEAPTVAGLARAVDEHAGTVRPALRRMPRPELVPVSFAQQRLWFLDRLEGPNATYNVPVVLRLSGRPDVPALTAALADVLSRHEALRTVFTEVDGQPTERILDPDDVPAPLRVAELPAGAVAAAVADAAAYQFDLTREIPVRAWLYHADDGSSALVLLVHHIASDGWSMEPLLRDLSEAYAARSAGRAPGWRPLPVQYADYALWQRAALGDPDDPGSAIARQVGYWRERLAGLPAELALPFDRPRPAIASYRGATVGFDVDAELHAGLSALARQTGTTVFMVVQAGLAALLTRLGAGSDVPIGSPIAGRTDEALDELVGFFVNTLVLRTDTGGDPSFRELLGRVRETDLAAYANQDVPFERLVDVLNPRRSLGRHPLFQVALAVQNTTPGRAELAGLTTTREPYAGSTAKFDLLFTLEPRDEPGDGLRGWIEYATDLFDGDTVERLAARWLRLLRACAADPDARIGRLDVLDERERDLLAAQRRRPAVAPVAADATLVAAFERRVREAPDSCAVVCGDERVSYRALNQRANRLARRLIARGVGPDDRVALLLDRTSELVVTVLAVLKAGAAYVPVDPDYPAERIGFVLADTAPRVVVTTAAVHSRVSALAEAPTLLLDDADPTGPPGHDVTDGERGGPVTASHAAYIIFTSGSTGTPKGVVVTHGNVVRLLDVTAGRFGFGAGDVWTLFHSYAFDFSVWELFGALTYGGRLVVVPQTVTRSPADLLRLLAAESVTVWNVTPSVFARAVEEAGRGSGRPGGEALRWIVFGGEALAERPVRTWWELAGPGGPRLVNMYGITETTVHVTHAELTADSWTRPGSPIGEPLPDLAAFVLDDALRPVPVGVAGELYVAGGGVTRGYWRRPALTASRFVACPWAAGGRMYRTGDVVRRRADGSLEYVGRADDQVKVRGFRIELGEVEAALERHPEVSAAVVTGWQRSDDDHQLVAYVTRRASPTADAAADADELVGDWRGVYDSMYAGARSVDWREDFTGWVSSYSGEPIPVGEMRQWRDAVVDRAAELAPRRIVELGVGSGLLLARLAPEVEEYVGTDLSAEAVARLERRLSDVSWGDRVRLRAQPADDLSGLGAGSFDLVVLNSVVQYFPDAGYLDRVLRGAVGVLAPGGAVLVGDVRHAGTLRSFRAAIHRSRHPRAAEAEVRAAVNRSVLLEKELVLRPEWFVRWAAGVPGVAAVDVRLKRGVAHNELTRHRYEVVLRTASMSDGEPGESELSRAVEVPERPWTPDAWARLGGLAGPVRLTGIPNARLATEAGGREAGAADPSAVDPEAVHAEAARRGWTAVTTWSAVGVDRFDAILAPAGHPPITATVAHDGGPLCNDPRSGRVAGELPARLRRFLAERLPAHLVPATVTVLDAVPLTPNGKVDRAALPAPDFDAPVRGGAPRTARERELAGIVADVLAVPGVGVHDSFFDLGGHSLLATRLVSRIRAALHVELPVRTVFESPTVAGLAAAVDRAADTARPALRPVPRPDVVPVSFAQRRLWFLHRLEGPSATYNMPTVLRLTGELDVAALTAAFADVLARHESLRTVFTEVDGEPVQRILDAADVAVPVEVGRAGDIATAVDAAAAHRFDLSAEVPVRVSLVDAGDGSWTLVLLVHHIACDGWSMGPLLRDLSVAYAARRGGEAPAFEPLAVQYADYALWQRELLGDVEDPASVSAGQAAYWRERLVGLPEQVALPFDRPRPAIATHRGAMCEFGFDAELHEGMVRLARDTGTTVFMVARAALAAVLTRLGAGTDLAIGSPVAGRTDEALDDLVGFFVNTLVLRTDTGGDPSFRELLDRVRESDLAAYEHQDLPFERLVDVLNPHRSLAHHPLFQVMVALQNTDDADLALPGVRVEAVPVRTGTARLDLSVNLVERRAPDGGPAGVAGWAEYATDVFDAATVETLAERWARVLRQAVADPDCRLGALRVLDDAELRHLLAAGTGAPAPERAPGVIEAFARWVREAPSADAVVFGDERVSFAELAARVDRVARRLVARGVGPGGRVGVLLDRSVDLVVAMLAVWRVGAAYVPVDARSPVARTRWVLSDAGVSVLLVDAAHRGHPTAAGCDVVEVAAGHPEVDAVLPGRTVDPGAAAYVMYTSGSTGMPKGVVATVGDVVSLATDSGWGTGPGDRVLFQAPYAFDASCYEVWVTLLRGGCVVVADRAEPDARWLRDRLDRHGVTHAHLTAGLLRAVAEQDPACFAPLTELLTGGDVVSAAAVRRVRAACPDLRVRHLYGPTEVTLCATRHVLEPGTPDPDRLPLGGPLDDTRLYLLDDALRPVPVGVPGELYVAGAGLARGYLGAPASTAARFVACPWGDGERMYRTGDVLRRRSDGVLEFVGRGDEQVKIRGFRVELAEVEAALAGTASVGQAVVVARDERPGDRRLIGYVTPAAGHRPDPVALRDELARLLPDYMVPAAVLVLDALPVTANGKVDRRALPAPDFAGSTDQPPRTRTEAILAGVFADVLGVSAVGVRDSFFELGGHSLLATRLVSRIRSVLGADVPVRAVFEAPTVAALARLVDERAGTARPALRRRPRPELVPVSFAQRRLWFLFRLEGPSATYNVPTVLRLSAPPDAAALTAAVGDLLDRHEILRTVVTEQDGHPVQTVLEPDAVPSPVKVTGTVDVPAVCRYRFDLSAEAPVRVWAGRSGDGDWVLVLLVHHIACDGWSAGRLLRDLSAAYAARLAGVAPGWEPLPVQYADYALWQRELLGAAEDPGSVLSRQVAYWRDRLAGLPDGLVLPFDRPRPAEASYRGAEHAFTLDADLHAAVDRLARDTGTTVFMVVHAALAATLTRLGAGTDIPVGTPVAGRTDEALDELVGFFVNTLVLRTDTSGDPSFRALLARVRETDLAAYEHQDVPFERLVDALNPHRTLAHHPLFQVLLAVQGTRPDAATFPAADPAPAAVSTETATFDLSFSLQPRADGTAGMAGHVQYATDLFDADTVAAVTDRWLRLLRQAVADPDAPISRADRPTDAERRRLAGQRSRLAARGADGGTLVAAFEQRVRRDPDADALVCGDRRLTYAELNEWANRLGRLVAARGAGPEDRIAVLVPRSVELVVAILGVLKTGAAYVPLDPDHPADRIRFVLDDTRPAAVVTVAELADHLPAAPDRIVLDAADTAAELAAHGGHDPIAADRTAAVLPEHPAYVIHTSGSTGVPKGVAVPNGSVVRLLRPRPAGADRNVWTLVHSCAFDASVWELFGALLSGDTLVVVPRSVTRAPADLLRLAAERAVTVLTLSWSELAQVMETSAQRPELLAGLRLRWVVVGGESVDVARVDAWRRLFADGGPGVVNQYGLTETTVVVSAATLAPATPARLGSPIGTPVAGAAAFVLDDRLRPVPTGVAGELYVAGPSLARGYHARPGLTAARFVACPWGRGQRMYRTGDVVRWRADGSLEYLGRSDDQVKIRGFRVELGEIEAALRAEPEVTAAVATVWRRDAGDRRLVAYVTPRDAGPDTDALAARLRRRLAGRLPEHLVPAAVTVLDALPLTSNGKVDRRALPAPRLVASAGGAAPRGALAEILCGVVADVLGVPAVRPRDGFFELGGHSLLATRLVSRIRAVLGVEVPVRAVFEAPTVAGLVEVVERTAGVSRPAPRRAERPAVLPVSHAQQRLWFLDKLNGPNPTYNSPMVLRLTGEPDVAALTAALTDVVGRHEALRTVFTEVEGLPTQRILDPADAPVPMRVGRIEPGDVDAAVRDAAGHCFDLATEIPVRVHLWRVDDRSWVLLVLLHHIAADGWSAGPFWRDLSTAYQARCAGRAPAWDALAVQYADYALWQRAVLGAPDDTDSAVSRQVAYWRGQLAGVPEELALPYDRRRPAEASHRGAVLGFDLDDALHRAVDRLARETGTTVFMVLHAALAALFTRLGAGTDVPIGSPIAGRTDEALDELVGFFVNTLVLRTDTSGDPTFRELLGRVRETDLAAYAHQDVPFEHLVDVLNPRRSLGRHPLFQVALAVQNNAPGRADLPGLDVADEPTAGRTARFDLLLHLEPRTGDAAGIQGLAEYATDLFDAGTVETLIARWTRTLAAVTADPDARIGAVDLLDADEHRRLTAGPVAVSAADSTETLVTRVERRVRDDPGACAVESDDERVTYGELNSRANRLARLLVDDGVRPEDRVALLLPRSVDAVVAVLGTLKAGAAYVPVDPDYPAERVGFVLADAAPRAVVTTAGLADRVPAGVARVLVDDPRTAARLAGYPAGDLGVAARAGAAAYVIYTSGSTGTPKGVIVAHRNVVRLLDTTADRFGFGAGDGWTLFHSYAFDFSVWELFGALAYGGRLVLVPRAATRSPAELVALLAARSVTVLNLTPSVFAELVDSARHAPGLLSGLRLRWIVFGGEALDPATVDAWWELAGSDGPRLVNMYGITETTVHVTHAELVPGAEPGAGSPIGEPLPDLAAFVLDDALRPVPVGVAGELYVAGGGVTRGYLGRPALTASRFVACPWSAGARMYRTGDVVRRRPDGGLEYVGRADDQVKVRGFRIEPGEIEAALRTHPQVGRAAVTLWSHDAGDRRLVAYVTPRLADAPTDRDTGAVREWRGVYDSMYAGARSVDWREDFTGWVSSYSGEPIPVGEMRQWRDAVVDRVAELAPRRIVELGVGSGLLLARLAPGVEEYVGTDLSAEAVARLERRLSDVSWGDRVRLRVQPADDLSGLGAGSFDLVVLNSVVQYFPDAGYLDRVLRGAVGVLAPGGAVLVGDVRHAGTLRALRAAVHRHRQPHATDAELDAAVDRAVLLEKELVLRPEWFVRWAAGVPGIAAVDVRLKRGVAHNELTRHRYEVVLRTGGGSREPDGVEVPERPWTPDVWARLGGLAGPVRLTGIPNARLATETGRQDAGAVDPEAVHAEAARRGWTAVTTWSAVGVDRFDAILAPAGHPPITATVGTEATGPLANEPALAGVVSELPARVRRHVAERLPEHMLPAAVMVVDALPLTANGKVDRRALPAPDFAAGAGEAAPRTPNERVLAGVFADILTVPVVGVHDSFFDLGGHSLLATRLVSRIRAVLGVELAVRAVFETPTVAGLAAAAERAPKNTRPALRSMRNRGRES</sequence>
<feature type="compositionally biased region" description="Basic and acidic residues" evidence="5">
    <location>
        <begin position="3977"/>
        <end position="3988"/>
    </location>
</feature>
<dbReference type="Pfam" id="PF08242">
    <property type="entry name" value="Methyltransf_12"/>
    <property type="match status" value="2"/>
</dbReference>
<dbReference type="InterPro" id="IPR042099">
    <property type="entry name" value="ANL_N_sf"/>
</dbReference>
<dbReference type="GO" id="GO:0005829">
    <property type="term" value="C:cytosol"/>
    <property type="evidence" value="ECO:0007669"/>
    <property type="project" value="TreeGrafter"/>
</dbReference>
<feature type="domain" description="Carrier" evidence="6">
    <location>
        <begin position="3458"/>
        <end position="3533"/>
    </location>
</feature>
<dbReference type="SUPFAM" id="SSF52777">
    <property type="entry name" value="CoA-dependent acyltransferases"/>
    <property type="match status" value="10"/>
</dbReference>
<dbReference type="InterPro" id="IPR006162">
    <property type="entry name" value="Ppantetheine_attach_site"/>
</dbReference>
<dbReference type="InterPro" id="IPR000873">
    <property type="entry name" value="AMP-dep_synth/lig_dom"/>
</dbReference>
<dbReference type="FunFam" id="3.30.559.30:FF:000001">
    <property type="entry name" value="Non-ribosomal peptide synthetase"/>
    <property type="match status" value="3"/>
</dbReference>
<dbReference type="Gene3D" id="2.30.38.10">
    <property type="entry name" value="Luciferase, Domain 3"/>
    <property type="match status" value="3"/>
</dbReference>
<evidence type="ECO:0000256" key="4">
    <source>
        <dbReference type="ARBA" id="ARBA00022737"/>
    </source>
</evidence>
<dbReference type="PROSITE" id="PS00455">
    <property type="entry name" value="AMP_BINDING"/>
    <property type="match status" value="5"/>
</dbReference>
<dbReference type="GO" id="GO:0043041">
    <property type="term" value="P:amino acid activation for nonribosomal peptide biosynthetic process"/>
    <property type="evidence" value="ECO:0007669"/>
    <property type="project" value="TreeGrafter"/>
</dbReference>
<dbReference type="InterPro" id="IPR029063">
    <property type="entry name" value="SAM-dependent_MTases_sf"/>
</dbReference>
<dbReference type="FunFam" id="2.30.38.10:FF:000001">
    <property type="entry name" value="Non-ribosomal peptide synthetase PvdI"/>
    <property type="match status" value="4"/>
</dbReference>
<dbReference type="InterPro" id="IPR020806">
    <property type="entry name" value="PKS_PP-bd"/>
</dbReference>
<dbReference type="Gene3D" id="3.40.50.980">
    <property type="match status" value="6"/>
</dbReference>
<comment type="cofactor">
    <cofactor evidence="1">
        <name>pantetheine 4'-phosphate</name>
        <dbReference type="ChEBI" id="CHEBI:47942"/>
    </cofactor>
</comment>
<dbReference type="NCBIfam" id="NF003417">
    <property type="entry name" value="PRK04813.1"/>
    <property type="match status" value="7"/>
</dbReference>
<dbReference type="CDD" id="cd05930">
    <property type="entry name" value="A_NRPS"/>
    <property type="match status" value="1"/>
</dbReference>
<dbReference type="InterPro" id="IPR010071">
    <property type="entry name" value="AA_adenyl_dom"/>
</dbReference>
<feature type="domain" description="Carrier" evidence="6">
    <location>
        <begin position="4523"/>
        <end position="4598"/>
    </location>
</feature>
<dbReference type="GO" id="GO:0072330">
    <property type="term" value="P:monocarboxylic acid biosynthetic process"/>
    <property type="evidence" value="ECO:0007669"/>
    <property type="project" value="UniProtKB-ARBA"/>
</dbReference>
<feature type="domain" description="Carrier" evidence="6">
    <location>
        <begin position="5962"/>
        <end position="6037"/>
    </location>
</feature>
<evidence type="ECO:0000256" key="5">
    <source>
        <dbReference type="SAM" id="MobiDB-lite"/>
    </source>
</evidence>
<dbReference type="PANTHER" id="PTHR45527">
    <property type="entry name" value="NONRIBOSOMAL PEPTIDE SYNTHETASE"/>
    <property type="match status" value="1"/>
</dbReference>
<dbReference type="GO" id="GO:0003824">
    <property type="term" value="F:catalytic activity"/>
    <property type="evidence" value="ECO:0007669"/>
    <property type="project" value="InterPro"/>
</dbReference>
<dbReference type="Gene3D" id="3.40.50.150">
    <property type="entry name" value="Vaccinia Virus protein VP39"/>
    <property type="match status" value="2"/>
</dbReference>
<dbReference type="RefSeq" id="WP_203960707.1">
    <property type="nucleotide sequence ID" value="NZ_AP023355.1"/>
</dbReference>
<dbReference type="FunFam" id="3.40.50.980:FF:000001">
    <property type="entry name" value="Non-ribosomal peptide synthetase"/>
    <property type="match status" value="4"/>
</dbReference>
<protein>
    <recommendedName>
        <fullName evidence="6">Carrier domain-containing protein</fullName>
    </recommendedName>
</protein>
<dbReference type="GO" id="GO:0008610">
    <property type="term" value="P:lipid biosynthetic process"/>
    <property type="evidence" value="ECO:0007669"/>
    <property type="project" value="UniProtKB-ARBA"/>
</dbReference>
<dbReference type="InterPro" id="IPR013217">
    <property type="entry name" value="Methyltransf_12"/>
</dbReference>
<accession>A0A7R7DLG4</accession>
<feature type="region of interest" description="Disordered" evidence="5">
    <location>
        <begin position="6032"/>
        <end position="6054"/>
    </location>
</feature>
<gene>
    <name evidence="7" type="ORF">Athai_13980</name>
</gene>
<dbReference type="InterPro" id="IPR025110">
    <property type="entry name" value="AMP-bd_C"/>
</dbReference>
<dbReference type="SMART" id="SM00823">
    <property type="entry name" value="PKS_PP"/>
    <property type="match status" value="5"/>
</dbReference>
<dbReference type="Pfam" id="PF13193">
    <property type="entry name" value="AMP-binding_C"/>
    <property type="match status" value="2"/>
</dbReference>
<dbReference type="NCBIfam" id="TIGR01733">
    <property type="entry name" value="AA-adenyl-dom"/>
    <property type="match status" value="5"/>
</dbReference>
<dbReference type="InterPro" id="IPR023213">
    <property type="entry name" value="CAT-like_dom_sf"/>
</dbReference>
<dbReference type="Gene3D" id="1.10.1200.10">
    <property type="entry name" value="ACP-like"/>
    <property type="match status" value="4"/>
</dbReference>
<dbReference type="InterPro" id="IPR009081">
    <property type="entry name" value="PP-bd_ACP"/>
</dbReference>
<dbReference type="EMBL" id="AP023355">
    <property type="protein sequence ID" value="BCJ33895.1"/>
    <property type="molecule type" value="Genomic_DNA"/>
</dbReference>
<keyword evidence="8" id="KW-1185">Reference proteome</keyword>
<dbReference type="PROSITE" id="PS50075">
    <property type="entry name" value="CARRIER"/>
    <property type="match status" value="5"/>
</dbReference>
<feature type="region of interest" description="Disordered" evidence="5">
    <location>
        <begin position="3973"/>
        <end position="3994"/>
    </location>
</feature>
<evidence type="ECO:0000256" key="1">
    <source>
        <dbReference type="ARBA" id="ARBA00001957"/>
    </source>
</evidence>
<dbReference type="KEGG" id="atl:Athai_13980"/>
<evidence type="ECO:0000256" key="3">
    <source>
        <dbReference type="ARBA" id="ARBA00022553"/>
    </source>
</evidence>
<dbReference type="Pfam" id="PF00668">
    <property type="entry name" value="Condensation"/>
    <property type="match status" value="5"/>
</dbReference>
<dbReference type="FunFam" id="3.40.50.12780:FF:000012">
    <property type="entry name" value="Non-ribosomal peptide synthetase"/>
    <property type="match status" value="4"/>
</dbReference>
<dbReference type="FunFam" id="1.10.1200.10:FF:000016">
    <property type="entry name" value="Non-ribosomal peptide synthase"/>
    <property type="match status" value="5"/>
</dbReference>
<dbReference type="Gene3D" id="3.40.50.1820">
    <property type="entry name" value="alpha/beta hydrolase"/>
    <property type="match status" value="1"/>
</dbReference>
<dbReference type="Gene3D" id="3.40.50.12780">
    <property type="entry name" value="N-terminal domain of ligase-like"/>
    <property type="match status" value="2"/>
</dbReference>
<dbReference type="FunFam" id="3.30.300.30:FF:000010">
    <property type="entry name" value="Enterobactin synthetase component F"/>
    <property type="match status" value="3"/>
</dbReference>
<dbReference type="SUPFAM" id="SSF56801">
    <property type="entry name" value="Acetyl-CoA synthetase-like"/>
    <property type="match status" value="5"/>
</dbReference>
<name>A0A7R7DLG4_9ACTN</name>
<dbReference type="CDD" id="cd02440">
    <property type="entry name" value="AdoMet_MTases"/>
    <property type="match status" value="2"/>
</dbReference>
<keyword evidence="2" id="KW-0596">Phosphopantetheine</keyword>
<proteinExistence type="predicted"/>
<dbReference type="Proteomes" id="UP000611640">
    <property type="component" value="Chromosome"/>
</dbReference>
<dbReference type="Pfam" id="PF00550">
    <property type="entry name" value="PP-binding"/>
    <property type="match status" value="5"/>
</dbReference>
<keyword evidence="3" id="KW-0597">Phosphoprotein</keyword>
<dbReference type="GO" id="GO:0031177">
    <property type="term" value="F:phosphopantetheine binding"/>
    <property type="evidence" value="ECO:0007669"/>
    <property type="project" value="InterPro"/>
</dbReference>
<evidence type="ECO:0000313" key="7">
    <source>
        <dbReference type="EMBL" id="BCJ33895.1"/>
    </source>
</evidence>
<dbReference type="CDD" id="cd19540">
    <property type="entry name" value="LCL_NRPS-like"/>
    <property type="match status" value="4"/>
</dbReference>
<dbReference type="PROSITE" id="PS00012">
    <property type="entry name" value="PHOSPHOPANTETHEINE"/>
    <property type="match status" value="5"/>
</dbReference>
<evidence type="ECO:0000259" key="6">
    <source>
        <dbReference type="PROSITE" id="PS50075"/>
    </source>
</evidence>
<dbReference type="CDD" id="cd12117">
    <property type="entry name" value="A_NRPS_Srf_like"/>
    <property type="match status" value="1"/>
</dbReference>
<dbReference type="Gene3D" id="3.30.559.10">
    <property type="entry name" value="Chloramphenicol acetyltransferase-like domain"/>
    <property type="match status" value="5"/>
</dbReference>
<keyword evidence="4" id="KW-0677">Repeat</keyword>
<dbReference type="Gene3D" id="3.30.300.30">
    <property type="match status" value="7"/>
</dbReference>
<reference evidence="7 8" key="1">
    <citation type="submission" date="2020-08" db="EMBL/GenBank/DDBJ databases">
        <title>Whole genome shotgun sequence of Actinocatenispora thailandica NBRC 105041.</title>
        <authorList>
            <person name="Komaki H."/>
            <person name="Tamura T."/>
        </authorList>
    </citation>
    <scope>NUCLEOTIDE SEQUENCE [LARGE SCALE GENOMIC DNA]</scope>
    <source>
        <strain evidence="7 8">NBRC 105041</strain>
    </source>
</reference>